<dbReference type="EMBL" id="HBEK01008114">
    <property type="protein sequence ID" value="CAD8394415.1"/>
    <property type="molecule type" value="Transcribed_RNA"/>
</dbReference>
<comment type="cofactor">
    <cofactor evidence="12">
        <name>[3Fe-4S] cluster</name>
        <dbReference type="ChEBI" id="CHEBI:21137"/>
    </cofactor>
    <text evidence="12">Binds 1 [3Fe-4S] cluster.</text>
</comment>
<keyword evidence="9 12" id="KW-0408">Iron</keyword>
<dbReference type="SUPFAM" id="SSF54292">
    <property type="entry name" value="2Fe-2S ferredoxin-like"/>
    <property type="match status" value="1"/>
</dbReference>
<feature type="domain" description="4Fe-4S ferredoxin-type" evidence="14">
    <location>
        <begin position="133"/>
        <end position="163"/>
    </location>
</feature>
<dbReference type="GO" id="GO:0005743">
    <property type="term" value="C:mitochondrial inner membrane"/>
    <property type="evidence" value="ECO:0007669"/>
    <property type="project" value="UniProtKB-SubCell"/>
</dbReference>
<comment type="subcellular location">
    <subcellularLocation>
        <location evidence="1 12">Mitochondrion inner membrane</location>
        <topology evidence="1 12">Peripheral membrane protein</topology>
        <orientation evidence="1 12">Matrix side</orientation>
    </subcellularLocation>
</comment>
<evidence type="ECO:0000256" key="2">
    <source>
        <dbReference type="ARBA" id="ARBA00004788"/>
    </source>
</evidence>
<evidence type="ECO:0000256" key="6">
    <source>
        <dbReference type="ARBA" id="ARBA00022714"/>
    </source>
</evidence>
<dbReference type="InterPro" id="IPR017896">
    <property type="entry name" value="4Fe4S_Fe-S-bd"/>
</dbReference>
<keyword evidence="5" id="KW-0816">Tricarboxylic acid cycle</keyword>
<dbReference type="InterPro" id="IPR017900">
    <property type="entry name" value="4Fe4S_Fe_S_CS"/>
</dbReference>
<dbReference type="UniPathway" id="UPA00223">
    <property type="reaction ID" value="UER01006"/>
</dbReference>
<accession>A0A6T6LGI1</accession>
<dbReference type="Gene3D" id="1.10.1060.10">
    <property type="entry name" value="Alpha-helical ferredoxin"/>
    <property type="match status" value="1"/>
</dbReference>
<evidence type="ECO:0000313" key="16">
    <source>
        <dbReference type="EMBL" id="CAD8394494.1"/>
    </source>
</evidence>
<keyword evidence="8" id="KW-0560">Oxidoreductase</keyword>
<gene>
    <name evidence="15" type="ORF">RMAR0315_LOCUS4400</name>
    <name evidence="16" type="ORF">RMAR0315_LOCUS4479</name>
</gene>
<dbReference type="InterPro" id="IPR012675">
    <property type="entry name" value="Beta-grasp_dom_sf"/>
</dbReference>
<proteinExistence type="inferred from homology"/>
<dbReference type="InterPro" id="IPR050573">
    <property type="entry name" value="SDH/FRD_Iron-Sulfur"/>
</dbReference>
<reference evidence="16" key="1">
    <citation type="submission" date="2021-01" db="EMBL/GenBank/DDBJ databases">
        <authorList>
            <person name="Corre E."/>
            <person name="Pelletier E."/>
            <person name="Niang G."/>
            <person name="Scheremetjew M."/>
            <person name="Finn R."/>
            <person name="Kale V."/>
            <person name="Holt S."/>
            <person name="Cochrane G."/>
            <person name="Meng A."/>
            <person name="Brown T."/>
            <person name="Cohen L."/>
        </authorList>
    </citation>
    <scope>NUCLEOTIDE SEQUENCE</scope>
    <source>
        <strain evidence="16">UTEX LB 2760</strain>
    </source>
</reference>
<evidence type="ECO:0000256" key="8">
    <source>
        <dbReference type="ARBA" id="ARBA00023002"/>
    </source>
</evidence>
<dbReference type="GO" id="GO:0051539">
    <property type="term" value="F:4 iron, 4 sulfur cluster binding"/>
    <property type="evidence" value="ECO:0007669"/>
    <property type="project" value="UniProtKB-KW"/>
</dbReference>
<name>A0A6T6LGI1_9RHOD</name>
<dbReference type="InterPro" id="IPR025192">
    <property type="entry name" value="Succ_DH/fum_Rdtase_N"/>
</dbReference>
<evidence type="ECO:0000313" key="15">
    <source>
        <dbReference type="EMBL" id="CAD8394415.1"/>
    </source>
</evidence>
<dbReference type="InterPro" id="IPR001041">
    <property type="entry name" value="2Fe-2S_ferredoxin-type"/>
</dbReference>
<dbReference type="SUPFAM" id="SSF46548">
    <property type="entry name" value="alpha-helical ferredoxin"/>
    <property type="match status" value="1"/>
</dbReference>
<dbReference type="PROSITE" id="PS00197">
    <property type="entry name" value="2FE2S_FER_1"/>
    <property type="match status" value="1"/>
</dbReference>
<comment type="function">
    <text evidence="12">Iron-sulfur protein (IP) subunit of succinate dehydrogenase (SDH) that is involved in complex II of the mitochondrial electron transport chain and is responsible for transferring electrons from succinate to ubiquinone (coenzyme Q).</text>
</comment>
<evidence type="ECO:0000256" key="10">
    <source>
        <dbReference type="ARBA" id="ARBA00023014"/>
    </source>
</evidence>
<dbReference type="Pfam" id="PF13085">
    <property type="entry name" value="Fer2_3"/>
    <property type="match status" value="1"/>
</dbReference>
<protein>
    <recommendedName>
        <fullName evidence="12">Succinate dehydrogenase [ubiquinone] iron-sulfur subunit, mitochondrial</fullName>
        <ecNumber evidence="12">1.3.5.1</ecNumber>
    </recommendedName>
</protein>
<dbReference type="PROSITE" id="PS51379">
    <property type="entry name" value="4FE4S_FER_2"/>
    <property type="match status" value="1"/>
</dbReference>
<keyword evidence="6 12" id="KW-0001">2Fe-2S</keyword>
<keyword evidence="12" id="KW-0496">Mitochondrion</keyword>
<dbReference type="Pfam" id="PF13237">
    <property type="entry name" value="Fer4_10"/>
    <property type="match status" value="1"/>
</dbReference>
<dbReference type="GO" id="GO:0009055">
    <property type="term" value="F:electron transfer activity"/>
    <property type="evidence" value="ECO:0007669"/>
    <property type="project" value="InterPro"/>
</dbReference>
<dbReference type="InterPro" id="IPR009051">
    <property type="entry name" value="Helical_ferredxn"/>
</dbReference>
<feature type="domain" description="2Fe-2S ferredoxin-type" evidence="13">
    <location>
        <begin position="5"/>
        <end position="87"/>
    </location>
</feature>
<evidence type="ECO:0000256" key="12">
    <source>
        <dbReference type="RuleBase" id="RU361237"/>
    </source>
</evidence>
<sequence>MLLSRAILLRERAVLVRLEYPRSTADSSLLSEILNLRDNVDPSLSMRYSCREGVCGSCALTVSGQTTLACTYFSRSTPAMVSYGRVQAISVGALVRDLVWSLSMPNAEYSVAGASERGQISTAMGRQAVGPSSRALLEGHIECVLCYSCSMSCPSKWWHRSSYLGPAILLNQLKWRLSGNHQQSIESEAMLLSSTENCHTILNCVRTCPKKLNPAAAIEVLRTIES</sequence>
<dbReference type="EMBL" id="HBEK01008225">
    <property type="protein sequence ID" value="CAD8394494.1"/>
    <property type="molecule type" value="Transcribed_RNA"/>
</dbReference>
<keyword evidence="4 12" id="KW-0004">4Fe-4S</keyword>
<dbReference type="GO" id="GO:0022904">
    <property type="term" value="P:respiratory electron transport chain"/>
    <property type="evidence" value="ECO:0007669"/>
    <property type="project" value="TreeGrafter"/>
</dbReference>
<dbReference type="GO" id="GO:0008177">
    <property type="term" value="F:succinate dehydrogenase (quinone) activity"/>
    <property type="evidence" value="ECO:0007669"/>
    <property type="project" value="UniProtKB-EC"/>
</dbReference>
<keyword evidence="10 12" id="KW-0411">Iron-sulfur</keyword>
<evidence type="ECO:0000256" key="11">
    <source>
        <dbReference type="ARBA" id="ARBA00023291"/>
    </source>
</evidence>
<dbReference type="InterPro" id="IPR006058">
    <property type="entry name" value="2Fe2S_fd_BS"/>
</dbReference>
<keyword evidence="12" id="KW-0999">Mitochondrion inner membrane</keyword>
<dbReference type="PROSITE" id="PS00198">
    <property type="entry name" value="4FE4S_FER_1"/>
    <property type="match status" value="1"/>
</dbReference>
<keyword evidence="11 12" id="KW-0003">3Fe-4S</keyword>
<comment type="similarity">
    <text evidence="3 12">Belongs to the succinate dehydrogenase/fumarate reductase iron-sulfur protein family.</text>
</comment>
<dbReference type="InterPro" id="IPR036010">
    <property type="entry name" value="2Fe-2S_ferredoxin-like_sf"/>
</dbReference>
<comment type="cofactor">
    <cofactor evidence="12">
        <name>[4Fe-4S] cluster</name>
        <dbReference type="ChEBI" id="CHEBI:49883"/>
    </cofactor>
    <text evidence="12">Binds 1 [4Fe-4S] cluster.</text>
</comment>
<keyword evidence="12" id="KW-0472">Membrane</keyword>
<evidence type="ECO:0000256" key="3">
    <source>
        <dbReference type="ARBA" id="ARBA00009433"/>
    </source>
</evidence>
<dbReference type="PROSITE" id="PS51085">
    <property type="entry name" value="2FE2S_FER_2"/>
    <property type="match status" value="1"/>
</dbReference>
<evidence type="ECO:0000259" key="14">
    <source>
        <dbReference type="PROSITE" id="PS51379"/>
    </source>
</evidence>
<comment type="pathway">
    <text evidence="2 12">Carbohydrate metabolism; tricarboxylic acid cycle; fumarate from succinate (eukaryal route): step 1/1.</text>
</comment>
<dbReference type="GO" id="GO:0051537">
    <property type="term" value="F:2 iron, 2 sulfur cluster binding"/>
    <property type="evidence" value="ECO:0007669"/>
    <property type="project" value="UniProtKB-KW"/>
</dbReference>
<dbReference type="GO" id="GO:0051538">
    <property type="term" value="F:3 iron, 4 sulfur cluster binding"/>
    <property type="evidence" value="ECO:0007669"/>
    <property type="project" value="UniProtKB-KW"/>
</dbReference>
<evidence type="ECO:0000256" key="7">
    <source>
        <dbReference type="ARBA" id="ARBA00022723"/>
    </source>
</evidence>
<evidence type="ECO:0000256" key="4">
    <source>
        <dbReference type="ARBA" id="ARBA00022485"/>
    </source>
</evidence>
<evidence type="ECO:0000256" key="5">
    <source>
        <dbReference type="ARBA" id="ARBA00022532"/>
    </source>
</evidence>
<comment type="catalytic activity">
    <reaction evidence="12">
        <text>a quinone + succinate = fumarate + a quinol</text>
        <dbReference type="Rhea" id="RHEA:40523"/>
        <dbReference type="ChEBI" id="CHEBI:24646"/>
        <dbReference type="ChEBI" id="CHEBI:29806"/>
        <dbReference type="ChEBI" id="CHEBI:30031"/>
        <dbReference type="ChEBI" id="CHEBI:132124"/>
    </reaction>
</comment>
<dbReference type="PANTHER" id="PTHR11921:SF29">
    <property type="entry name" value="SUCCINATE DEHYDROGENASE [UBIQUINONE] IRON-SULFUR SUBUNIT, MITOCHONDRIAL"/>
    <property type="match status" value="1"/>
</dbReference>
<dbReference type="AlphaFoldDB" id="A0A6T6LGI1"/>
<dbReference type="Gene3D" id="3.10.20.30">
    <property type="match status" value="1"/>
</dbReference>
<evidence type="ECO:0000256" key="1">
    <source>
        <dbReference type="ARBA" id="ARBA00004443"/>
    </source>
</evidence>
<evidence type="ECO:0000256" key="9">
    <source>
        <dbReference type="ARBA" id="ARBA00023004"/>
    </source>
</evidence>
<dbReference type="InterPro" id="IPR004489">
    <property type="entry name" value="Succ_DH/fum_Rdtase_Fe-S"/>
</dbReference>
<dbReference type="GO" id="GO:0006099">
    <property type="term" value="P:tricarboxylic acid cycle"/>
    <property type="evidence" value="ECO:0007669"/>
    <property type="project" value="UniProtKB-UniPathway"/>
</dbReference>
<evidence type="ECO:0000259" key="13">
    <source>
        <dbReference type="PROSITE" id="PS51085"/>
    </source>
</evidence>
<organism evidence="16">
    <name type="scientific">Rhodosorus marinus</name>
    <dbReference type="NCBI Taxonomy" id="101924"/>
    <lineage>
        <taxon>Eukaryota</taxon>
        <taxon>Rhodophyta</taxon>
        <taxon>Stylonematophyceae</taxon>
        <taxon>Stylonematales</taxon>
        <taxon>Stylonemataceae</taxon>
        <taxon>Rhodosorus</taxon>
    </lineage>
</organism>
<dbReference type="EC" id="1.3.5.1" evidence="12"/>
<dbReference type="NCBIfam" id="TIGR00384">
    <property type="entry name" value="dhsB"/>
    <property type="match status" value="1"/>
</dbReference>
<comment type="cofactor">
    <cofactor evidence="12">
        <name>[2Fe-2S] cluster</name>
        <dbReference type="ChEBI" id="CHEBI:190135"/>
    </cofactor>
    <text evidence="12">Binds 1 [2Fe-2S] cluster.</text>
</comment>
<keyword evidence="7 12" id="KW-0479">Metal-binding</keyword>
<dbReference type="PANTHER" id="PTHR11921">
    <property type="entry name" value="SUCCINATE DEHYDROGENASE IRON-SULFUR PROTEIN"/>
    <property type="match status" value="1"/>
</dbReference>
<dbReference type="GO" id="GO:0046872">
    <property type="term" value="F:metal ion binding"/>
    <property type="evidence" value="ECO:0007669"/>
    <property type="project" value="UniProtKB-KW"/>
</dbReference>